<organism evidence="13 14">
    <name type="scientific">Aspergillus lentulus</name>
    <dbReference type="NCBI Taxonomy" id="293939"/>
    <lineage>
        <taxon>Eukaryota</taxon>
        <taxon>Fungi</taxon>
        <taxon>Dikarya</taxon>
        <taxon>Ascomycota</taxon>
        <taxon>Pezizomycotina</taxon>
        <taxon>Eurotiomycetes</taxon>
        <taxon>Eurotiomycetidae</taxon>
        <taxon>Eurotiales</taxon>
        <taxon>Aspergillaceae</taxon>
        <taxon>Aspergillus</taxon>
        <taxon>Aspergillus subgen. Fumigati</taxon>
    </lineage>
</organism>
<evidence type="ECO:0000313" key="14">
    <source>
        <dbReference type="Proteomes" id="UP000465220"/>
    </source>
</evidence>
<dbReference type="InterPro" id="IPR007315">
    <property type="entry name" value="PIG-V/Gpi18"/>
</dbReference>
<evidence type="ECO:0000256" key="3">
    <source>
        <dbReference type="ARBA" id="ARBA00008698"/>
    </source>
</evidence>
<keyword evidence="7 12" id="KW-0808">Transferase</keyword>
<keyword evidence="6 12" id="KW-0328">Glycosyltransferase</keyword>
<dbReference type="GO" id="GO:0016757">
    <property type="term" value="F:glycosyltransferase activity"/>
    <property type="evidence" value="ECO:0007669"/>
    <property type="project" value="UniProtKB-KW"/>
</dbReference>
<dbReference type="EC" id="2.4.1.-" evidence="12"/>
<evidence type="ECO:0000256" key="10">
    <source>
        <dbReference type="ARBA" id="ARBA00022989"/>
    </source>
</evidence>
<evidence type="ECO:0000256" key="12">
    <source>
        <dbReference type="RuleBase" id="RU363112"/>
    </source>
</evidence>
<keyword evidence="11 12" id="KW-0472">Membrane</keyword>
<proteinExistence type="inferred from homology"/>
<evidence type="ECO:0000256" key="9">
    <source>
        <dbReference type="ARBA" id="ARBA00022824"/>
    </source>
</evidence>
<reference evidence="13 14" key="1">
    <citation type="submission" date="2020-01" db="EMBL/GenBank/DDBJ databases">
        <title>Draft genome sequence of Aspergillus lentulus IFM 60648.</title>
        <authorList>
            <person name="Takahashi H."/>
            <person name="Yaguchi T."/>
        </authorList>
    </citation>
    <scope>NUCLEOTIDE SEQUENCE [LARGE SCALE GENOMIC DNA]</scope>
    <source>
        <strain evidence="13 14">IFM 60648</strain>
    </source>
</reference>
<name>A0ABQ0ZQX6_ASPLE</name>
<evidence type="ECO:0000256" key="7">
    <source>
        <dbReference type="ARBA" id="ARBA00022679"/>
    </source>
</evidence>
<feature type="transmembrane region" description="Helical" evidence="12">
    <location>
        <begin position="275"/>
        <end position="301"/>
    </location>
</feature>
<comment type="similarity">
    <text evidence="3 12">Belongs to the PIGV family.</text>
</comment>
<dbReference type="Pfam" id="PF04188">
    <property type="entry name" value="Mannosyl_trans2"/>
    <property type="match status" value="1"/>
</dbReference>
<keyword evidence="14" id="KW-1185">Reference proteome</keyword>
<dbReference type="Proteomes" id="UP000465220">
    <property type="component" value="Unassembled WGS sequence"/>
</dbReference>
<comment type="function">
    <text evidence="12">Mannosyltransferase involved in glycosylphosphatidylinositol-anchor biosynthesis.</text>
</comment>
<dbReference type="EMBL" id="BLKI01000001">
    <property type="protein sequence ID" value="GFF61301.1"/>
    <property type="molecule type" value="Genomic_DNA"/>
</dbReference>
<gene>
    <name evidence="13" type="ORF">IFM60648_00216</name>
</gene>
<evidence type="ECO:0000256" key="1">
    <source>
        <dbReference type="ARBA" id="ARBA00004477"/>
    </source>
</evidence>
<evidence type="ECO:0000256" key="5">
    <source>
        <dbReference type="ARBA" id="ARBA00022502"/>
    </source>
</evidence>
<protein>
    <recommendedName>
        <fullName evidence="4 12">GPI mannosyltransferase 2</fullName>
        <ecNumber evidence="12">2.4.1.-</ecNumber>
    </recommendedName>
</protein>
<comment type="caution">
    <text evidence="13">The sequence shown here is derived from an EMBL/GenBank/DDBJ whole genome shotgun (WGS) entry which is preliminary data.</text>
</comment>
<evidence type="ECO:0000256" key="2">
    <source>
        <dbReference type="ARBA" id="ARBA00004687"/>
    </source>
</evidence>
<keyword evidence="10 12" id="KW-1133">Transmembrane helix</keyword>
<feature type="transmembrane region" description="Helical" evidence="12">
    <location>
        <begin position="135"/>
        <end position="159"/>
    </location>
</feature>
<keyword evidence="9 12" id="KW-0256">Endoplasmic reticulum</keyword>
<evidence type="ECO:0000256" key="8">
    <source>
        <dbReference type="ARBA" id="ARBA00022692"/>
    </source>
</evidence>
<feature type="transmembrane region" description="Helical" evidence="12">
    <location>
        <begin position="228"/>
        <end position="254"/>
    </location>
</feature>
<evidence type="ECO:0000256" key="6">
    <source>
        <dbReference type="ARBA" id="ARBA00022676"/>
    </source>
</evidence>
<comment type="subcellular location">
    <subcellularLocation>
        <location evidence="1 12">Endoplasmic reticulum membrane</location>
        <topology evidence="1 12">Multi-pass membrane protein</topology>
    </subcellularLocation>
</comment>
<evidence type="ECO:0000256" key="4">
    <source>
        <dbReference type="ARBA" id="ARBA00013795"/>
    </source>
</evidence>
<evidence type="ECO:0000256" key="11">
    <source>
        <dbReference type="ARBA" id="ARBA00023136"/>
    </source>
</evidence>
<feature type="transmembrane region" description="Helical" evidence="12">
    <location>
        <begin position="341"/>
        <end position="362"/>
    </location>
</feature>
<keyword evidence="5 12" id="KW-0337">GPI-anchor biosynthesis</keyword>
<evidence type="ECO:0000313" key="13">
    <source>
        <dbReference type="EMBL" id="GFF61301.1"/>
    </source>
</evidence>
<feature type="transmembrane region" description="Helical" evidence="12">
    <location>
        <begin position="171"/>
        <end position="191"/>
    </location>
</feature>
<accession>A0ABQ0ZQX6</accession>
<dbReference type="PANTHER" id="PTHR12468">
    <property type="entry name" value="GPI MANNOSYLTRANSFERASE 2"/>
    <property type="match status" value="1"/>
</dbReference>
<feature type="transmembrane region" description="Helical" evidence="12">
    <location>
        <begin position="442"/>
        <end position="467"/>
    </location>
</feature>
<feature type="transmembrane region" description="Helical" evidence="12">
    <location>
        <begin position="383"/>
        <end position="405"/>
    </location>
</feature>
<sequence>MSLMTSPSRRAGSQSACSLGPILVNPRHPLRSLSILFGLWKALIFLVIAFCPGLGYDTSTSLLLYPTRDSSDVDPLQFPLSLRFVRWDSIYFVHAAEHGYVFEQEWAFGYGYTRLLALLASVLPRSANLSESARIGLVAAVLSHIAHYLSVLVLYRLSISTFGGDTAKQKTLCFLSAALHIISPAGAFLSAPYGEALFSLLSISGSYLYSSSVLDDTTNHRLSRDLKLLTAAVLISAATAVRSNGILGGILFAYDALLQLQQILSRGLSWAVVSRLAVTVLGGCVIALGMAVPQYIAFIAFCMTPNAPRPWCGWTIPSIYRFVQEQYWNVGFLRYWVVPNIPLFLLALPMLALLLRSALWALRLPSITSKFSKNAANGASTKAMWLLPRLAIIQALLAVLAFTSYHVQIINRLSSGYPLWYWHLAAELISDLESSQSTNEGISISAVAIQAMVIYGLIQAVLFGSFLPPA</sequence>
<feature type="transmembrane region" description="Helical" evidence="12">
    <location>
        <begin position="35"/>
        <end position="56"/>
    </location>
</feature>
<dbReference type="PANTHER" id="PTHR12468:SF2">
    <property type="entry name" value="GPI MANNOSYLTRANSFERASE 2"/>
    <property type="match status" value="1"/>
</dbReference>
<comment type="pathway">
    <text evidence="2 12">Glycolipid biosynthesis; glycosylphosphatidylinositol-anchor biosynthesis.</text>
</comment>
<keyword evidence="8 12" id="KW-0812">Transmembrane</keyword>